<evidence type="ECO:0000256" key="5">
    <source>
        <dbReference type="ARBA" id="ARBA00013189"/>
    </source>
</evidence>
<dbReference type="NCBIfam" id="TIGR01179">
    <property type="entry name" value="galE"/>
    <property type="match status" value="1"/>
</dbReference>
<dbReference type="SUPFAM" id="SSF51735">
    <property type="entry name" value="NAD(P)-binding Rossmann-fold domains"/>
    <property type="match status" value="1"/>
</dbReference>
<evidence type="ECO:0000256" key="4">
    <source>
        <dbReference type="ARBA" id="ARBA00007637"/>
    </source>
</evidence>
<comment type="cofactor">
    <cofactor evidence="2 10">
        <name>NAD(+)</name>
        <dbReference type="ChEBI" id="CHEBI:57540"/>
    </cofactor>
</comment>
<gene>
    <name evidence="12" type="primary">galE</name>
    <name evidence="12" type="ORF">RH857_02720</name>
</gene>
<dbReference type="GO" id="GO:0003978">
    <property type="term" value="F:UDP-glucose 4-epimerase activity"/>
    <property type="evidence" value="ECO:0007669"/>
    <property type="project" value="UniProtKB-EC"/>
</dbReference>
<dbReference type="InterPro" id="IPR001509">
    <property type="entry name" value="Epimerase_deHydtase"/>
</dbReference>
<evidence type="ECO:0000313" key="12">
    <source>
        <dbReference type="EMBL" id="MDR5711055.1"/>
    </source>
</evidence>
<evidence type="ECO:0000259" key="11">
    <source>
        <dbReference type="Pfam" id="PF01370"/>
    </source>
</evidence>
<comment type="caution">
    <text evidence="12">The sequence shown here is derived from an EMBL/GenBank/DDBJ whole genome shotgun (WGS) entry which is preliminary data.</text>
</comment>
<sequence>MRILVTGGAGYIGSVVTRCLVEEGHDVVVLDDLSTGHREAVDSRAELVVGDITRPQRVLGGVDAVVHLAARSQVAESVAYPERYWHGNITATMALLEAMREAGVKKMVFSSTAAVYGKPRGRVITEEHPTAPINPYGASKLAIDHMLAASAAAHGLGAVSLRYFNAAGALAELGERHEPETHLIPNLLEAAFTGATAKVFGTDYPTDDGTAVRDYIHVADLAQAHLRALESIEPSRHEVFNLGTGRGHSVGEVLLAVQHGTGQEVEVEHHPRRAGDPAVLVASPEKARRLLGWLPERGLEEMIADAAAARNMQRGAPAAAA</sequence>
<evidence type="ECO:0000313" key="13">
    <source>
        <dbReference type="Proteomes" id="UP001260872"/>
    </source>
</evidence>
<evidence type="ECO:0000256" key="8">
    <source>
        <dbReference type="ARBA" id="ARBA00023235"/>
    </source>
</evidence>
<accession>A0ABU1FQX7</accession>
<evidence type="ECO:0000256" key="10">
    <source>
        <dbReference type="RuleBase" id="RU366046"/>
    </source>
</evidence>
<dbReference type="InterPro" id="IPR005886">
    <property type="entry name" value="UDP_G4E"/>
</dbReference>
<evidence type="ECO:0000256" key="3">
    <source>
        <dbReference type="ARBA" id="ARBA00004947"/>
    </source>
</evidence>
<dbReference type="Gene3D" id="3.90.25.10">
    <property type="entry name" value="UDP-galactose 4-epimerase, domain 1"/>
    <property type="match status" value="1"/>
</dbReference>
<dbReference type="Pfam" id="PF01370">
    <property type="entry name" value="Epimerase"/>
    <property type="match status" value="1"/>
</dbReference>
<dbReference type="PANTHER" id="PTHR43725:SF53">
    <property type="entry name" value="UDP-ARABINOSE 4-EPIMERASE 1"/>
    <property type="match status" value="1"/>
</dbReference>
<dbReference type="EMBL" id="JAVKGT010000005">
    <property type="protein sequence ID" value="MDR5711055.1"/>
    <property type="molecule type" value="Genomic_DNA"/>
</dbReference>
<dbReference type="InterPro" id="IPR036291">
    <property type="entry name" value="NAD(P)-bd_dom_sf"/>
</dbReference>
<dbReference type="RefSeq" id="WP_310536442.1">
    <property type="nucleotide sequence ID" value="NZ_BAAAOC010000024.1"/>
</dbReference>
<evidence type="ECO:0000256" key="9">
    <source>
        <dbReference type="ARBA" id="ARBA00023277"/>
    </source>
</evidence>
<evidence type="ECO:0000256" key="1">
    <source>
        <dbReference type="ARBA" id="ARBA00000083"/>
    </source>
</evidence>
<dbReference type="PANTHER" id="PTHR43725">
    <property type="entry name" value="UDP-GLUCOSE 4-EPIMERASE"/>
    <property type="match status" value="1"/>
</dbReference>
<dbReference type="EC" id="5.1.3.2" evidence="5 10"/>
<dbReference type="Gene3D" id="3.40.50.720">
    <property type="entry name" value="NAD(P)-binding Rossmann-like Domain"/>
    <property type="match status" value="1"/>
</dbReference>
<reference evidence="13" key="1">
    <citation type="submission" date="2023-07" db="EMBL/GenBank/DDBJ databases">
        <title>Description of three actinobacteria isolated from air of manufacturing shop in a pharmaceutical factory.</title>
        <authorList>
            <person name="Zhang D.-F."/>
        </authorList>
    </citation>
    <scope>NUCLEOTIDE SEQUENCE [LARGE SCALE GENOMIC DNA]</scope>
    <source>
        <strain evidence="13">CCTCC AB 207010</strain>
    </source>
</reference>
<keyword evidence="13" id="KW-1185">Reference proteome</keyword>
<evidence type="ECO:0000256" key="2">
    <source>
        <dbReference type="ARBA" id="ARBA00001911"/>
    </source>
</evidence>
<comment type="catalytic activity">
    <reaction evidence="1 10">
        <text>UDP-alpha-D-glucose = UDP-alpha-D-galactose</text>
        <dbReference type="Rhea" id="RHEA:22168"/>
        <dbReference type="ChEBI" id="CHEBI:58885"/>
        <dbReference type="ChEBI" id="CHEBI:66914"/>
        <dbReference type="EC" id="5.1.3.2"/>
    </reaction>
</comment>
<keyword evidence="9 10" id="KW-0119">Carbohydrate metabolism</keyword>
<feature type="domain" description="NAD-dependent epimerase/dehydratase" evidence="11">
    <location>
        <begin position="3"/>
        <end position="243"/>
    </location>
</feature>
<evidence type="ECO:0000256" key="7">
    <source>
        <dbReference type="ARBA" id="ARBA00023027"/>
    </source>
</evidence>
<comment type="subunit">
    <text evidence="10">Homodimer.</text>
</comment>
<dbReference type="Proteomes" id="UP001260872">
    <property type="component" value="Unassembled WGS sequence"/>
</dbReference>
<comment type="pathway">
    <text evidence="3 10">Carbohydrate metabolism; galactose metabolism.</text>
</comment>
<proteinExistence type="inferred from homology"/>
<comment type="similarity">
    <text evidence="4 10">Belongs to the NAD(P)-dependent epimerase/dehydratase family.</text>
</comment>
<protein>
    <recommendedName>
        <fullName evidence="6 10">UDP-glucose 4-epimerase</fullName>
        <ecNumber evidence="5 10">5.1.3.2</ecNumber>
    </recommendedName>
</protein>
<keyword evidence="7 10" id="KW-0520">NAD</keyword>
<dbReference type="CDD" id="cd05247">
    <property type="entry name" value="UDP_G4E_1_SDR_e"/>
    <property type="match status" value="1"/>
</dbReference>
<name>A0ABU1FQX7_9MICC</name>
<evidence type="ECO:0000256" key="6">
    <source>
        <dbReference type="ARBA" id="ARBA00018569"/>
    </source>
</evidence>
<keyword evidence="8 10" id="KW-0413">Isomerase</keyword>
<organism evidence="12 13">
    <name type="scientific">Nesterenkonia flava</name>
    <dbReference type="NCBI Taxonomy" id="469799"/>
    <lineage>
        <taxon>Bacteria</taxon>
        <taxon>Bacillati</taxon>
        <taxon>Actinomycetota</taxon>
        <taxon>Actinomycetes</taxon>
        <taxon>Micrococcales</taxon>
        <taxon>Micrococcaceae</taxon>
        <taxon>Nesterenkonia</taxon>
    </lineage>
</organism>